<dbReference type="RefSeq" id="WP_126496383.1">
    <property type="nucleotide sequence ID" value="NZ_LR962863.1"/>
</dbReference>
<evidence type="ECO:0000256" key="1">
    <source>
        <dbReference type="ARBA" id="ARBA00010990"/>
    </source>
</evidence>
<dbReference type="Proteomes" id="UP000264146">
    <property type="component" value="Chromosome"/>
</dbReference>
<name>A0A7Z7QMK7_STASC</name>
<reference evidence="5" key="1">
    <citation type="submission" date="2018-06" db="EMBL/GenBank/DDBJ databases">
        <authorList>
            <consortium name="Pathogen Informatics"/>
            <person name="Doyle S."/>
        </authorList>
    </citation>
    <scope>NUCLEOTIDE SEQUENCE [LARGE SCALE GENOMIC DNA]</scope>
    <source>
        <strain evidence="5">NCTC12218</strain>
    </source>
</reference>
<gene>
    <name evidence="5" type="primary">sfp_1</name>
    <name evidence="5" type="ORF">NCTC12218_00120</name>
</gene>
<protein>
    <submittedName>
        <fullName evidence="5">4-phosphopantetheinyl transferase</fullName>
        <ecNumber evidence="5">2.7.8.-</ecNumber>
    </submittedName>
</protein>
<dbReference type="GO" id="GO:0008897">
    <property type="term" value="F:holo-[acyl-carrier-protein] synthase activity"/>
    <property type="evidence" value="ECO:0007669"/>
    <property type="project" value="InterPro"/>
</dbReference>
<dbReference type="PANTHER" id="PTHR12215:SF10">
    <property type="entry name" value="L-AMINOADIPATE-SEMIALDEHYDE DEHYDROGENASE-PHOSPHOPANTETHEINYL TRANSFERASE"/>
    <property type="match status" value="1"/>
</dbReference>
<evidence type="ECO:0000313" key="5">
    <source>
        <dbReference type="EMBL" id="SUM85997.1"/>
    </source>
</evidence>
<evidence type="ECO:0000259" key="3">
    <source>
        <dbReference type="Pfam" id="PF01648"/>
    </source>
</evidence>
<keyword evidence="2 5" id="KW-0808">Transferase</keyword>
<dbReference type="InterPro" id="IPR050559">
    <property type="entry name" value="P-Pant_transferase_sf"/>
</dbReference>
<dbReference type="InterPro" id="IPR008278">
    <property type="entry name" value="4-PPantetheinyl_Trfase_dom"/>
</dbReference>
<organism evidence="5">
    <name type="scientific">Staphylococcus schleiferi</name>
    <dbReference type="NCBI Taxonomy" id="1295"/>
    <lineage>
        <taxon>Bacteria</taxon>
        <taxon>Bacillati</taxon>
        <taxon>Bacillota</taxon>
        <taxon>Bacilli</taxon>
        <taxon>Bacillales</taxon>
        <taxon>Staphylococcaceae</taxon>
        <taxon>Staphylococcus</taxon>
    </lineage>
</organism>
<dbReference type="EMBL" id="LR962863">
    <property type="protein sequence ID" value="CAD7358539.1"/>
    <property type="molecule type" value="Genomic_DNA"/>
</dbReference>
<dbReference type="EC" id="2.7.8.-" evidence="5"/>
<evidence type="ECO:0000313" key="6">
    <source>
        <dbReference type="Proteomes" id="UP000264146"/>
    </source>
</evidence>
<accession>A0A7Z7QMK7</accession>
<dbReference type="PANTHER" id="PTHR12215">
    <property type="entry name" value="PHOSPHOPANTETHEINE TRANSFERASE"/>
    <property type="match status" value="1"/>
</dbReference>
<sequence>MILIVNLEKMTTAITKQLAHKQYLFKRNHTKHHYKSNENQHCIGELLVHYGLKTMYQLDPLDWQFKFGAYGKPYIDTPQPVFISLSYSGKYVACAFDQSEIGLDIENLSTIEWQRLKMQFTNEEAQWIDNETQFYMIWTQKEAYAKLTGKGLSEGVATNNVLEPLYFHGQPVAFQTQIKDILMIQLCQAAPCTQTPMIEVDVATLLK</sequence>
<dbReference type="SUPFAM" id="SSF56214">
    <property type="entry name" value="4'-phosphopantetheinyl transferase"/>
    <property type="match status" value="2"/>
</dbReference>
<dbReference type="NCBIfam" id="NF047349">
    <property type="entry name" value="4PPT_AusB"/>
    <property type="match status" value="1"/>
</dbReference>
<dbReference type="InterPro" id="IPR037143">
    <property type="entry name" value="4-PPantetheinyl_Trfase_dom_sf"/>
</dbReference>
<comment type="similarity">
    <text evidence="1">Belongs to the P-Pant transferase superfamily. Gsp/Sfp/HetI/AcpT family.</text>
</comment>
<evidence type="ECO:0000313" key="4">
    <source>
        <dbReference type="EMBL" id="CAD7358539.1"/>
    </source>
</evidence>
<reference evidence="4 6" key="2">
    <citation type="submission" date="2020-11" db="EMBL/GenBank/DDBJ databases">
        <authorList>
            <consortium name="Pathogen Informatics"/>
        </authorList>
    </citation>
    <scope>NUCLEOTIDE SEQUENCE [LARGE SCALE GENOMIC DNA]</scope>
    <source>
        <strain evidence="4 6">NCTC12218</strain>
    </source>
</reference>
<evidence type="ECO:0000256" key="2">
    <source>
        <dbReference type="ARBA" id="ARBA00022679"/>
    </source>
</evidence>
<dbReference type="AlphaFoldDB" id="A0A7Z7QMK7"/>
<dbReference type="GO" id="GO:0019878">
    <property type="term" value="P:lysine biosynthetic process via aminoadipic acid"/>
    <property type="evidence" value="ECO:0007669"/>
    <property type="project" value="TreeGrafter"/>
</dbReference>
<feature type="domain" description="4'-phosphopantetheinyl transferase" evidence="3">
    <location>
        <begin position="101"/>
        <end position="156"/>
    </location>
</feature>
<dbReference type="GO" id="GO:0005829">
    <property type="term" value="C:cytosol"/>
    <property type="evidence" value="ECO:0007669"/>
    <property type="project" value="TreeGrafter"/>
</dbReference>
<dbReference type="EMBL" id="UHEF01000001">
    <property type="protein sequence ID" value="SUM85997.1"/>
    <property type="molecule type" value="Genomic_DNA"/>
</dbReference>
<dbReference type="GO" id="GO:0000287">
    <property type="term" value="F:magnesium ion binding"/>
    <property type="evidence" value="ECO:0007669"/>
    <property type="project" value="InterPro"/>
</dbReference>
<dbReference type="Pfam" id="PF01648">
    <property type="entry name" value="ACPS"/>
    <property type="match status" value="1"/>
</dbReference>
<dbReference type="Gene3D" id="3.90.470.20">
    <property type="entry name" value="4'-phosphopantetheinyl transferase domain"/>
    <property type="match status" value="2"/>
</dbReference>
<proteinExistence type="inferred from homology"/>